<dbReference type="AlphaFoldDB" id="A0A916LG82"/>
<gene>
    <name evidence="1" type="ORF">ERS007739_04854</name>
</gene>
<proteinExistence type="predicted"/>
<dbReference type="Proteomes" id="UP000039021">
    <property type="component" value="Unassembled WGS sequence"/>
</dbReference>
<dbReference type="EMBL" id="CSBK01003310">
    <property type="protein sequence ID" value="CPA79648.1"/>
    <property type="molecule type" value="Genomic_DNA"/>
</dbReference>
<protein>
    <submittedName>
        <fullName evidence="1">Uncharacterized protein</fullName>
    </submittedName>
</protein>
<reference evidence="2" key="1">
    <citation type="submission" date="2015-03" db="EMBL/GenBank/DDBJ databases">
        <authorList>
            <consortium name="Pathogen Informatics"/>
        </authorList>
    </citation>
    <scope>NUCLEOTIDE SEQUENCE [LARGE SCALE GENOMIC DNA]</scope>
    <source>
        <strain evidence="2">N09902308</strain>
    </source>
</reference>
<comment type="caution">
    <text evidence="1">The sequence shown here is derived from an EMBL/GenBank/DDBJ whole genome shotgun (WGS) entry which is preliminary data.</text>
</comment>
<organism evidence="1 2">
    <name type="scientific">Mycobacterium tuberculosis</name>
    <dbReference type="NCBI Taxonomy" id="1773"/>
    <lineage>
        <taxon>Bacteria</taxon>
        <taxon>Bacillati</taxon>
        <taxon>Actinomycetota</taxon>
        <taxon>Actinomycetes</taxon>
        <taxon>Mycobacteriales</taxon>
        <taxon>Mycobacteriaceae</taxon>
        <taxon>Mycobacterium</taxon>
        <taxon>Mycobacterium tuberculosis complex</taxon>
    </lineage>
</organism>
<name>A0A916LG82_MYCTX</name>
<accession>A0A916LG82</accession>
<evidence type="ECO:0000313" key="2">
    <source>
        <dbReference type="Proteomes" id="UP000039021"/>
    </source>
</evidence>
<sequence length="40" mass="4179">MPIDGATGLSRDISDQLITPGFRCGNSPVCSSTRIAIART</sequence>
<evidence type="ECO:0000313" key="1">
    <source>
        <dbReference type="EMBL" id="CPA79648.1"/>
    </source>
</evidence>